<dbReference type="Proteomes" id="UP001066276">
    <property type="component" value="Chromosome 4_1"/>
</dbReference>
<feature type="compositionally biased region" description="Basic and acidic residues" evidence="1">
    <location>
        <begin position="76"/>
        <end position="86"/>
    </location>
</feature>
<evidence type="ECO:0000313" key="2">
    <source>
        <dbReference type="EMBL" id="KAJ1171791.1"/>
    </source>
</evidence>
<proteinExistence type="predicted"/>
<name>A0AAV7T6Q5_PLEWA</name>
<reference evidence="2" key="1">
    <citation type="journal article" date="2022" name="bioRxiv">
        <title>Sequencing and chromosome-scale assembly of the giantPleurodeles waltlgenome.</title>
        <authorList>
            <person name="Brown T."/>
            <person name="Elewa A."/>
            <person name="Iarovenko S."/>
            <person name="Subramanian E."/>
            <person name="Araus A.J."/>
            <person name="Petzold A."/>
            <person name="Susuki M."/>
            <person name="Suzuki K.-i.T."/>
            <person name="Hayashi T."/>
            <person name="Toyoda A."/>
            <person name="Oliveira C."/>
            <person name="Osipova E."/>
            <person name="Leigh N.D."/>
            <person name="Simon A."/>
            <person name="Yun M.H."/>
        </authorList>
    </citation>
    <scope>NUCLEOTIDE SEQUENCE</scope>
    <source>
        <strain evidence="2">20211129_DDA</strain>
        <tissue evidence="2">Liver</tissue>
    </source>
</reference>
<evidence type="ECO:0000313" key="3">
    <source>
        <dbReference type="Proteomes" id="UP001066276"/>
    </source>
</evidence>
<dbReference type="AlphaFoldDB" id="A0AAV7T6Q5"/>
<gene>
    <name evidence="2" type="ORF">NDU88_003649</name>
</gene>
<keyword evidence="3" id="KW-1185">Reference proteome</keyword>
<feature type="region of interest" description="Disordered" evidence="1">
    <location>
        <begin position="41"/>
        <end position="117"/>
    </location>
</feature>
<organism evidence="2 3">
    <name type="scientific">Pleurodeles waltl</name>
    <name type="common">Iberian ribbed newt</name>
    <dbReference type="NCBI Taxonomy" id="8319"/>
    <lineage>
        <taxon>Eukaryota</taxon>
        <taxon>Metazoa</taxon>
        <taxon>Chordata</taxon>
        <taxon>Craniata</taxon>
        <taxon>Vertebrata</taxon>
        <taxon>Euteleostomi</taxon>
        <taxon>Amphibia</taxon>
        <taxon>Batrachia</taxon>
        <taxon>Caudata</taxon>
        <taxon>Salamandroidea</taxon>
        <taxon>Salamandridae</taxon>
        <taxon>Pleurodelinae</taxon>
        <taxon>Pleurodeles</taxon>
    </lineage>
</organism>
<comment type="caution">
    <text evidence="2">The sequence shown here is derived from an EMBL/GenBank/DDBJ whole genome shotgun (WGS) entry which is preliminary data.</text>
</comment>
<feature type="compositionally biased region" description="Basic and acidic residues" evidence="1">
    <location>
        <begin position="55"/>
        <end position="68"/>
    </location>
</feature>
<evidence type="ECO:0000256" key="1">
    <source>
        <dbReference type="SAM" id="MobiDB-lite"/>
    </source>
</evidence>
<sequence>MLQPKRVGVHSFMSVVVREGAASLSRSLCCHGPAVQLSAPRQWTVRRQGRQRWTRSQEESPESPEHPKNKACTAPERSDTVEKRWADTGSGTTAKHPGGGWRQSHQGSRSHETEVRV</sequence>
<accession>A0AAV7T6Q5</accession>
<dbReference type="EMBL" id="JANPWB010000007">
    <property type="protein sequence ID" value="KAJ1171791.1"/>
    <property type="molecule type" value="Genomic_DNA"/>
</dbReference>
<protein>
    <submittedName>
        <fullName evidence="2">Uncharacterized protein</fullName>
    </submittedName>
</protein>